<feature type="compositionally biased region" description="Basic residues" evidence="1">
    <location>
        <begin position="15"/>
        <end position="31"/>
    </location>
</feature>
<organism evidence="2">
    <name type="scientific">uncultured Rubrobacteraceae bacterium</name>
    <dbReference type="NCBI Taxonomy" id="349277"/>
    <lineage>
        <taxon>Bacteria</taxon>
        <taxon>Bacillati</taxon>
        <taxon>Actinomycetota</taxon>
        <taxon>Rubrobacteria</taxon>
        <taxon>Rubrobacterales</taxon>
        <taxon>Rubrobacteraceae</taxon>
        <taxon>environmental samples</taxon>
    </lineage>
</organism>
<sequence>QAAQPPGGPDPAPRRDRRAARGAGRRHLRRM</sequence>
<reference evidence="2" key="1">
    <citation type="submission" date="2020-02" db="EMBL/GenBank/DDBJ databases">
        <authorList>
            <person name="Meier V. D."/>
        </authorList>
    </citation>
    <scope>NUCLEOTIDE SEQUENCE</scope>
    <source>
        <strain evidence="2">AVDCRST_MAG12</strain>
    </source>
</reference>
<accession>A0A6J4R6T8</accession>
<feature type="compositionally biased region" description="Pro residues" evidence="1">
    <location>
        <begin position="1"/>
        <end position="11"/>
    </location>
</feature>
<dbReference type="EMBL" id="CADCVK010000044">
    <property type="protein sequence ID" value="CAA9465895.1"/>
    <property type="molecule type" value="Genomic_DNA"/>
</dbReference>
<name>A0A6J4R6T8_9ACTN</name>
<gene>
    <name evidence="2" type="ORF">AVDCRST_MAG12-302</name>
</gene>
<dbReference type="AlphaFoldDB" id="A0A6J4R6T8"/>
<evidence type="ECO:0000313" key="2">
    <source>
        <dbReference type="EMBL" id="CAA9465895.1"/>
    </source>
</evidence>
<feature type="non-terminal residue" evidence="2">
    <location>
        <position position="31"/>
    </location>
</feature>
<protein>
    <submittedName>
        <fullName evidence="2">Uncharacterized protein</fullName>
    </submittedName>
</protein>
<feature type="non-terminal residue" evidence="2">
    <location>
        <position position="1"/>
    </location>
</feature>
<feature type="region of interest" description="Disordered" evidence="1">
    <location>
        <begin position="1"/>
        <end position="31"/>
    </location>
</feature>
<proteinExistence type="predicted"/>
<evidence type="ECO:0000256" key="1">
    <source>
        <dbReference type="SAM" id="MobiDB-lite"/>
    </source>
</evidence>